<evidence type="ECO:0000256" key="1">
    <source>
        <dbReference type="SAM" id="MobiDB-lite"/>
    </source>
</evidence>
<dbReference type="RefSeq" id="XP_066078522.1">
    <property type="nucleotide sequence ID" value="XM_066222425.1"/>
</dbReference>
<dbReference type="Proteomes" id="UP001355207">
    <property type="component" value="Chromosome 9"/>
</dbReference>
<evidence type="ECO:0000256" key="2">
    <source>
        <dbReference type="SAM" id="Phobius"/>
    </source>
</evidence>
<gene>
    <name evidence="3" type="ORF">L201_006707</name>
</gene>
<dbReference type="EMBL" id="CP144106">
    <property type="protein sequence ID" value="WWC91760.1"/>
    <property type="molecule type" value="Genomic_DNA"/>
</dbReference>
<feature type="transmembrane region" description="Helical" evidence="2">
    <location>
        <begin position="120"/>
        <end position="138"/>
    </location>
</feature>
<evidence type="ECO:0000313" key="3">
    <source>
        <dbReference type="EMBL" id="WWC91760.1"/>
    </source>
</evidence>
<keyword evidence="2" id="KW-0812">Transmembrane</keyword>
<evidence type="ECO:0000313" key="4">
    <source>
        <dbReference type="Proteomes" id="UP001355207"/>
    </source>
</evidence>
<dbReference type="AlphaFoldDB" id="A0AAX4K4T2"/>
<proteinExistence type="predicted"/>
<name>A0AAX4K4T2_9TREE</name>
<protein>
    <submittedName>
        <fullName evidence="3">Uncharacterized protein</fullName>
    </submittedName>
</protein>
<organism evidence="3 4">
    <name type="scientific">Kwoniella dendrophila CBS 6074</name>
    <dbReference type="NCBI Taxonomy" id="1295534"/>
    <lineage>
        <taxon>Eukaryota</taxon>
        <taxon>Fungi</taxon>
        <taxon>Dikarya</taxon>
        <taxon>Basidiomycota</taxon>
        <taxon>Agaricomycotina</taxon>
        <taxon>Tremellomycetes</taxon>
        <taxon>Tremellales</taxon>
        <taxon>Cryptococcaceae</taxon>
        <taxon>Kwoniella</taxon>
    </lineage>
</organism>
<feature type="compositionally biased region" description="Polar residues" evidence="1">
    <location>
        <begin position="13"/>
        <end position="24"/>
    </location>
</feature>
<feature type="compositionally biased region" description="Low complexity" evidence="1">
    <location>
        <begin position="56"/>
        <end position="75"/>
    </location>
</feature>
<keyword evidence="2" id="KW-1133">Transmembrane helix</keyword>
<accession>A0AAX4K4T2</accession>
<feature type="compositionally biased region" description="Polar residues" evidence="1">
    <location>
        <begin position="36"/>
        <end position="47"/>
    </location>
</feature>
<feature type="region of interest" description="Disordered" evidence="1">
    <location>
        <begin position="1"/>
        <end position="78"/>
    </location>
</feature>
<sequence length="260" mass="29066">MSTTPILPKLVITPSTPLPGSTSYFDEPSHPPYPLNPSSMDTHLIQQQREKRRSRSSSFSSSSTSPSSSSSSSTISEKRHSYSMSRSYSLPQESYLNLPTKQSLTRSNNNNMKKPLKSPLISIIFLLFAFLVVLSTAMCTSSSAGKLLDIQRETTQKFSKILNLNVNGGCNKKILASTSKPDFMLDLDSEIEEPHHQHQQKIELNDLEKEDEGSLPFAKGILDYFWNKDSWNDYHHNHPSVISAGHAISLDGNAIWDFDS</sequence>
<keyword evidence="4" id="KW-1185">Reference proteome</keyword>
<dbReference type="GeneID" id="91097376"/>
<keyword evidence="2" id="KW-0472">Membrane</keyword>
<reference evidence="3 4" key="1">
    <citation type="submission" date="2024-01" db="EMBL/GenBank/DDBJ databases">
        <title>Comparative genomics of Cryptococcus and Kwoniella reveals pathogenesis evolution and contrasting modes of karyotype evolution via chromosome fusion or intercentromeric recombination.</title>
        <authorList>
            <person name="Coelho M.A."/>
            <person name="David-Palma M."/>
            <person name="Shea T."/>
            <person name="Bowers K."/>
            <person name="McGinley-Smith S."/>
            <person name="Mohammad A.W."/>
            <person name="Gnirke A."/>
            <person name="Yurkov A.M."/>
            <person name="Nowrousian M."/>
            <person name="Sun S."/>
            <person name="Cuomo C.A."/>
            <person name="Heitman J."/>
        </authorList>
    </citation>
    <scope>NUCLEOTIDE SEQUENCE [LARGE SCALE GENOMIC DNA]</scope>
    <source>
        <strain evidence="3 4">CBS 6074</strain>
    </source>
</reference>